<dbReference type="PROSITE" id="PS50022">
    <property type="entry name" value="FA58C_3"/>
    <property type="match status" value="2"/>
</dbReference>
<feature type="domain" description="F5/8 type C" evidence="3">
    <location>
        <begin position="146"/>
        <end position="235"/>
    </location>
</feature>
<dbReference type="Gene3D" id="2.60.120.260">
    <property type="entry name" value="Galactose-binding domain-like"/>
    <property type="match status" value="2"/>
</dbReference>
<dbReference type="eggNOG" id="COG2273">
    <property type="taxonomic scope" value="Bacteria"/>
</dbReference>
<dbReference type="EMBL" id="ADVG01000003">
    <property type="protein sequence ID" value="EFH83784.1"/>
    <property type="molecule type" value="Genomic_DNA"/>
</dbReference>
<dbReference type="InterPro" id="IPR008979">
    <property type="entry name" value="Galactose-bd-like_sf"/>
</dbReference>
<dbReference type="Pfam" id="PF22633">
    <property type="entry name" value="F5_F8_type_C_2"/>
    <property type="match status" value="1"/>
</dbReference>
<keyword evidence="5" id="KW-1185">Reference proteome</keyword>
<evidence type="ECO:0000313" key="4">
    <source>
        <dbReference type="EMBL" id="EFH83784.1"/>
    </source>
</evidence>
<evidence type="ECO:0000313" key="5">
    <source>
        <dbReference type="Proteomes" id="UP000004508"/>
    </source>
</evidence>
<feature type="chain" id="PRO_5003088566" evidence="2">
    <location>
        <begin position="17"/>
        <end position="339"/>
    </location>
</feature>
<sequence length="339" mass="35228">MLLASPLFTSISQVHAAATLLSLNQPATASSTESAGTPASAAVDGNTGTRWGSAFSDPQWLQVDLGATASISQVVLNWESAYARAYQIQVSSDGTNWSSIYSTTTGAGGTETLNISGTGRYVRMYGTQRATGYGYSLWEFQVYGTIQGTGCGTTNAALNKSATASSIQSSDLAASNAVDGNTGTRWGSASSDPQWLQVDLGSSQSICKVVLQWEAAYGKAYQIQVSNDASTWTNIYSTTTGAGGTETSTSLVVDAISVCMGRSAGLAMATRSGSSRSIPVAPLPRQRPLRRSLRAGPPSGAPISLARLVVPPPRTTGPWILGRAIQAARLTGAPARSRR</sequence>
<feature type="region of interest" description="Disordered" evidence="1">
    <location>
        <begin position="274"/>
        <end position="298"/>
    </location>
</feature>
<dbReference type="Proteomes" id="UP000004508">
    <property type="component" value="Unassembled WGS sequence"/>
</dbReference>
<keyword evidence="2" id="KW-0732">Signal</keyword>
<dbReference type="Pfam" id="PF00754">
    <property type="entry name" value="F5_F8_type_C"/>
    <property type="match status" value="1"/>
</dbReference>
<gene>
    <name evidence="4" type="ORF">Krac_4780</name>
</gene>
<protein>
    <submittedName>
        <fullName evidence="4">Coagulation factor 5/8 type domain protein</fullName>
    </submittedName>
</protein>
<organism evidence="4 5">
    <name type="scientific">Ktedonobacter racemifer DSM 44963</name>
    <dbReference type="NCBI Taxonomy" id="485913"/>
    <lineage>
        <taxon>Bacteria</taxon>
        <taxon>Bacillati</taxon>
        <taxon>Chloroflexota</taxon>
        <taxon>Ktedonobacteria</taxon>
        <taxon>Ktedonobacterales</taxon>
        <taxon>Ktedonobacteraceae</taxon>
        <taxon>Ktedonobacter</taxon>
    </lineage>
</organism>
<dbReference type="STRING" id="485913.Krac_4780"/>
<evidence type="ECO:0000259" key="3">
    <source>
        <dbReference type="PROSITE" id="PS50022"/>
    </source>
</evidence>
<dbReference type="InParanoid" id="D6TTN3"/>
<dbReference type="PANTHER" id="PTHR45713">
    <property type="entry name" value="FTP DOMAIN-CONTAINING PROTEIN"/>
    <property type="match status" value="1"/>
</dbReference>
<proteinExistence type="predicted"/>
<dbReference type="InterPro" id="IPR000421">
    <property type="entry name" value="FA58C"/>
</dbReference>
<comment type="caution">
    <text evidence="4">The sequence shown here is derived from an EMBL/GenBank/DDBJ whole genome shotgun (WGS) entry which is preliminary data.</text>
</comment>
<dbReference type="SUPFAM" id="SSF49785">
    <property type="entry name" value="Galactose-binding domain-like"/>
    <property type="match status" value="2"/>
</dbReference>
<evidence type="ECO:0000256" key="1">
    <source>
        <dbReference type="SAM" id="MobiDB-lite"/>
    </source>
</evidence>
<reference evidence="4 5" key="1">
    <citation type="journal article" date="2011" name="Stand. Genomic Sci.">
        <title>Non-contiguous finished genome sequence and contextual data of the filamentous soil bacterium Ktedonobacter racemifer type strain (SOSP1-21).</title>
        <authorList>
            <person name="Chang Y.J."/>
            <person name="Land M."/>
            <person name="Hauser L."/>
            <person name="Chertkov O."/>
            <person name="Del Rio T.G."/>
            <person name="Nolan M."/>
            <person name="Copeland A."/>
            <person name="Tice H."/>
            <person name="Cheng J.F."/>
            <person name="Lucas S."/>
            <person name="Han C."/>
            <person name="Goodwin L."/>
            <person name="Pitluck S."/>
            <person name="Ivanova N."/>
            <person name="Ovchinikova G."/>
            <person name="Pati A."/>
            <person name="Chen A."/>
            <person name="Palaniappan K."/>
            <person name="Mavromatis K."/>
            <person name="Liolios K."/>
            <person name="Brettin T."/>
            <person name="Fiebig A."/>
            <person name="Rohde M."/>
            <person name="Abt B."/>
            <person name="Goker M."/>
            <person name="Detter J.C."/>
            <person name="Woyke T."/>
            <person name="Bristow J."/>
            <person name="Eisen J.A."/>
            <person name="Markowitz V."/>
            <person name="Hugenholtz P."/>
            <person name="Kyrpides N.C."/>
            <person name="Klenk H.P."/>
            <person name="Lapidus A."/>
        </authorList>
    </citation>
    <scope>NUCLEOTIDE SEQUENCE [LARGE SCALE GENOMIC DNA]</scope>
    <source>
        <strain evidence="5">DSM 44963</strain>
    </source>
</reference>
<feature type="domain" description="F5/8 type C" evidence="3">
    <location>
        <begin position="9"/>
        <end position="145"/>
    </location>
</feature>
<name>D6TTN3_KTERA</name>
<dbReference type="AlphaFoldDB" id="D6TTN3"/>
<feature type="signal peptide" evidence="2">
    <location>
        <begin position="1"/>
        <end position="16"/>
    </location>
</feature>
<dbReference type="PANTHER" id="PTHR45713:SF6">
    <property type="entry name" value="F5_8 TYPE C DOMAIN-CONTAINING PROTEIN"/>
    <property type="match status" value="1"/>
</dbReference>
<dbReference type="InterPro" id="IPR051941">
    <property type="entry name" value="BG_Antigen-Binding_Lectin"/>
</dbReference>
<accession>D6TTN3</accession>
<evidence type="ECO:0000256" key="2">
    <source>
        <dbReference type="SAM" id="SignalP"/>
    </source>
</evidence>